<evidence type="ECO:0000259" key="2">
    <source>
        <dbReference type="SMART" id="SM00014"/>
    </source>
</evidence>
<dbReference type="InterPro" id="IPR036938">
    <property type="entry name" value="PAP2/HPO_sf"/>
</dbReference>
<keyword evidence="1" id="KW-0812">Transmembrane</keyword>
<feature type="domain" description="Phosphatidic acid phosphatase type 2/haloperoxidase" evidence="2">
    <location>
        <begin position="46"/>
        <end position="158"/>
    </location>
</feature>
<feature type="transmembrane region" description="Helical" evidence="1">
    <location>
        <begin position="21"/>
        <end position="40"/>
    </location>
</feature>
<protein>
    <submittedName>
        <fullName evidence="3">PAP2 superfamily protein</fullName>
    </submittedName>
</protein>
<dbReference type="Gene3D" id="1.20.144.10">
    <property type="entry name" value="Phosphatidic acid phosphatase type 2/haloperoxidase"/>
    <property type="match status" value="1"/>
</dbReference>
<dbReference type="EMBL" id="MN448289">
    <property type="protein sequence ID" value="QFG74554.1"/>
    <property type="molecule type" value="Genomic_DNA"/>
</dbReference>
<keyword evidence="1" id="KW-0472">Membrane</keyword>
<keyword evidence="1" id="KW-1133">Transmembrane helix</keyword>
<evidence type="ECO:0000313" key="3">
    <source>
        <dbReference type="EMBL" id="QFG74554.1"/>
    </source>
</evidence>
<evidence type="ECO:0000256" key="1">
    <source>
        <dbReference type="SAM" id="Phobius"/>
    </source>
</evidence>
<dbReference type="PANTHER" id="PTHR14969">
    <property type="entry name" value="SPHINGOSINE-1-PHOSPHATE PHOSPHOHYDROLASE"/>
    <property type="match status" value="1"/>
</dbReference>
<feature type="transmembrane region" description="Helical" evidence="1">
    <location>
        <begin position="123"/>
        <end position="154"/>
    </location>
</feature>
<accession>A0A5J6VM58</accession>
<sequence length="163" mass="19225">MNEKIFNIIFQKYISHKIMKLISMPFNTEYTAIILILVTYFKIFKIYDTVFILTGVLLIFILKVSFNRERPFKKYPNEIKNYGSSSYTKIGNRYSYPSGHAFISMLIILFLNKRCDTNKITFIIPFLVSISRITLGVHYLSDVITGSLIAYLYIKFYEYLNDK</sequence>
<dbReference type="SMART" id="SM00014">
    <property type="entry name" value="acidPPc"/>
    <property type="match status" value="1"/>
</dbReference>
<name>A0A5J6VM58_9VIRU</name>
<feature type="transmembrane region" description="Helical" evidence="1">
    <location>
        <begin position="94"/>
        <end position="111"/>
    </location>
</feature>
<dbReference type="Pfam" id="PF01569">
    <property type="entry name" value="PAP2"/>
    <property type="match status" value="1"/>
</dbReference>
<dbReference type="SUPFAM" id="SSF48317">
    <property type="entry name" value="Acid phosphatase/Vanadium-dependent haloperoxidase"/>
    <property type="match status" value="1"/>
</dbReference>
<organism evidence="3">
    <name type="scientific">Megaviridae environmental sample</name>
    <dbReference type="NCBI Taxonomy" id="1737588"/>
    <lineage>
        <taxon>Viruses</taxon>
        <taxon>Varidnaviria</taxon>
        <taxon>Bamfordvirae</taxon>
        <taxon>Nucleocytoviricota</taxon>
        <taxon>Megaviricetes</taxon>
        <taxon>Imitervirales</taxon>
        <taxon>Mimiviridae</taxon>
        <taxon>environmental samples</taxon>
    </lineage>
</organism>
<dbReference type="PANTHER" id="PTHR14969:SF13">
    <property type="entry name" value="AT30094P"/>
    <property type="match status" value="1"/>
</dbReference>
<dbReference type="InterPro" id="IPR000326">
    <property type="entry name" value="PAP2/HPO"/>
</dbReference>
<dbReference type="CDD" id="cd01610">
    <property type="entry name" value="PAP2_like"/>
    <property type="match status" value="1"/>
</dbReference>
<reference evidence="3" key="1">
    <citation type="journal article" date="2019" name="Philos. Trans. R. Soc. Lond., B, Biol. Sci.">
        <title>Targeted metagenomic recovery of four divergent viruses reveals shared and distinctive characteristics of giant viruses of marine eukaryotes.</title>
        <authorList>
            <person name="Needham D.M."/>
            <person name="Poirier C."/>
            <person name="Hehenberger E."/>
            <person name="Jimenez V."/>
            <person name="Swalwell J.E."/>
            <person name="Santoro A.E."/>
            <person name="Worden A.Z."/>
        </authorList>
    </citation>
    <scope>NUCLEOTIDE SEQUENCE</scope>
    <source>
        <strain evidence="3">MPacV-611</strain>
    </source>
</reference>
<proteinExistence type="predicted"/>
<feature type="transmembrane region" description="Helical" evidence="1">
    <location>
        <begin position="46"/>
        <end position="66"/>
    </location>
</feature>